<evidence type="ECO:0000313" key="1">
    <source>
        <dbReference type="EMBL" id="RMX60096.1"/>
    </source>
</evidence>
<reference evidence="1 2" key="1">
    <citation type="journal article" date="2018" name="Sci. Rep.">
        <title>Comparative analysis of the Pocillopora damicornis genome highlights role of immune system in coral evolution.</title>
        <authorList>
            <person name="Cunning R."/>
            <person name="Bay R.A."/>
            <person name="Gillette P."/>
            <person name="Baker A.C."/>
            <person name="Traylor-Knowles N."/>
        </authorList>
    </citation>
    <scope>NUCLEOTIDE SEQUENCE [LARGE SCALE GENOMIC DNA]</scope>
    <source>
        <strain evidence="1">RSMAS</strain>
        <tissue evidence="1">Whole animal</tissue>
    </source>
</reference>
<accession>A0A3M6V2B4</accession>
<sequence length="96" mass="11285">MNRIKTERCDDEIPKKMRVMMSMKVNQNQMIWPSRDDVNRHMQEVYPPAPAMQEHLLNKDPSVVLEDTSKMWGGSLFLTDRKHFELTVPLMINKGV</sequence>
<organism evidence="1 2">
    <name type="scientific">Pocillopora damicornis</name>
    <name type="common">Cauliflower coral</name>
    <name type="synonym">Millepora damicornis</name>
    <dbReference type="NCBI Taxonomy" id="46731"/>
    <lineage>
        <taxon>Eukaryota</taxon>
        <taxon>Metazoa</taxon>
        <taxon>Cnidaria</taxon>
        <taxon>Anthozoa</taxon>
        <taxon>Hexacorallia</taxon>
        <taxon>Scleractinia</taxon>
        <taxon>Astrocoeniina</taxon>
        <taxon>Pocilloporidae</taxon>
        <taxon>Pocillopora</taxon>
    </lineage>
</organism>
<proteinExistence type="predicted"/>
<dbReference type="EMBL" id="RCHS01000245">
    <property type="protein sequence ID" value="RMX60096.1"/>
    <property type="molecule type" value="Genomic_DNA"/>
</dbReference>
<dbReference type="Proteomes" id="UP000275408">
    <property type="component" value="Unassembled WGS sequence"/>
</dbReference>
<gene>
    <name evidence="1" type="ORF">pdam_00004500</name>
</gene>
<keyword evidence="2" id="KW-1185">Reference proteome</keyword>
<comment type="caution">
    <text evidence="1">The sequence shown here is derived from an EMBL/GenBank/DDBJ whole genome shotgun (WGS) entry which is preliminary data.</text>
</comment>
<protein>
    <submittedName>
        <fullName evidence="1">Uncharacterized protein</fullName>
    </submittedName>
</protein>
<evidence type="ECO:0000313" key="2">
    <source>
        <dbReference type="Proteomes" id="UP000275408"/>
    </source>
</evidence>
<dbReference type="AlphaFoldDB" id="A0A3M6V2B4"/>
<name>A0A3M6V2B4_POCDA</name>